<keyword evidence="7" id="KW-1185">Reference proteome</keyword>
<keyword evidence="6" id="KW-0378">Hydrolase</keyword>
<dbReference type="InterPro" id="IPR006357">
    <property type="entry name" value="HAD-SF_hydro_IIA"/>
</dbReference>
<dbReference type="AlphaFoldDB" id="C5BML4"/>
<organism evidence="6 7">
    <name type="scientific">Teredinibacter turnerae (strain ATCC 39867 / T7901)</name>
    <dbReference type="NCBI Taxonomy" id="377629"/>
    <lineage>
        <taxon>Bacteria</taxon>
        <taxon>Pseudomonadati</taxon>
        <taxon>Pseudomonadota</taxon>
        <taxon>Gammaproteobacteria</taxon>
        <taxon>Cellvibrionales</taxon>
        <taxon>Cellvibrionaceae</taxon>
        <taxon>Teredinibacter</taxon>
    </lineage>
</organism>
<keyword evidence="3" id="KW-0479">Metal-binding</keyword>
<dbReference type="NCBIfam" id="TIGR01460">
    <property type="entry name" value="HAD-SF-IIA"/>
    <property type="match status" value="1"/>
</dbReference>
<dbReference type="Pfam" id="PF13242">
    <property type="entry name" value="Hydrolase_like"/>
    <property type="match status" value="1"/>
</dbReference>
<dbReference type="InterPro" id="IPR036412">
    <property type="entry name" value="HAD-like_sf"/>
</dbReference>
<dbReference type="Pfam" id="PF13344">
    <property type="entry name" value="Hydrolase_6"/>
    <property type="match status" value="1"/>
</dbReference>
<dbReference type="GO" id="GO:0046872">
    <property type="term" value="F:metal ion binding"/>
    <property type="evidence" value="ECO:0007669"/>
    <property type="project" value="UniProtKB-KW"/>
</dbReference>
<dbReference type="STRING" id="377629.TERTU_2766"/>
<evidence type="ECO:0000256" key="1">
    <source>
        <dbReference type="ARBA" id="ARBA00001946"/>
    </source>
</evidence>
<dbReference type="GO" id="GO:0016791">
    <property type="term" value="F:phosphatase activity"/>
    <property type="evidence" value="ECO:0007669"/>
    <property type="project" value="InterPro"/>
</dbReference>
<dbReference type="PANTHER" id="PTHR19288">
    <property type="entry name" value="4-NITROPHENYLPHOSPHATASE-RELATED"/>
    <property type="match status" value="1"/>
</dbReference>
<sequence length="254" mass="27093">MSRAAYRGIFFDLSGVIYDDRGLIDGAVEAIKHARDANLTLRFVTNTATKNATEILANLHAMGVDARPEELFTAPDAARSYIKQHQLHPLVLVHQAISADFQAYNAVDADCVLLGDARDDLSYANLNNAFRVCKAGAPLISIGMNKYFQTSEGLQLDAGAFAHALEWASGCDLVVMGKPSVDFFAEVVRSTGLEATNCLMVGDDVESDVLGAIEAGIAGCLVQTGKYRNGDETRLPPEAALVGSIAEVMGLISP</sequence>
<dbReference type="Gene3D" id="3.40.50.1000">
    <property type="entry name" value="HAD superfamily/HAD-like"/>
    <property type="match status" value="2"/>
</dbReference>
<dbReference type="KEGG" id="ttu:TERTU_2766"/>
<name>C5BML4_TERTT</name>
<accession>C5BML4</accession>
<dbReference type="PANTHER" id="PTHR19288:SF46">
    <property type="entry name" value="HALOACID DEHALOGENASE-LIKE HYDROLASE DOMAIN-CONTAINING PROTEIN 2"/>
    <property type="match status" value="1"/>
</dbReference>
<dbReference type="SUPFAM" id="SSF56784">
    <property type="entry name" value="HAD-like"/>
    <property type="match status" value="1"/>
</dbReference>
<evidence type="ECO:0000256" key="5">
    <source>
        <dbReference type="ARBA" id="ARBA00039666"/>
    </source>
</evidence>
<dbReference type="eggNOG" id="COG0647">
    <property type="taxonomic scope" value="Bacteria"/>
</dbReference>
<gene>
    <name evidence="6" type="ordered locus">TERTU_2766</name>
</gene>
<evidence type="ECO:0000256" key="4">
    <source>
        <dbReference type="ARBA" id="ARBA00022842"/>
    </source>
</evidence>
<dbReference type="RefSeq" id="WP_015820769.1">
    <property type="nucleotide sequence ID" value="NC_012997.1"/>
</dbReference>
<reference evidence="6 7" key="1">
    <citation type="journal article" date="2009" name="PLoS ONE">
        <title>The complete genome of Teredinibacter turnerae T7901: an intracellular endosymbiont of marine wood-boring bivalves (shipworms).</title>
        <authorList>
            <person name="Yang J.C."/>
            <person name="Madupu R."/>
            <person name="Durkin A.S."/>
            <person name="Ekborg N.A."/>
            <person name="Pedamallu C.S."/>
            <person name="Hostetler J.B."/>
            <person name="Radune D."/>
            <person name="Toms B.S."/>
            <person name="Henrissat B."/>
            <person name="Coutinho P.M."/>
            <person name="Schwarz S."/>
            <person name="Field L."/>
            <person name="Trindade-Silva A.E."/>
            <person name="Soares C.A.G."/>
            <person name="Elshahawi S."/>
            <person name="Hanora A."/>
            <person name="Schmidt E.W."/>
            <person name="Haygood M.G."/>
            <person name="Posfai J."/>
            <person name="Benner J."/>
            <person name="Madinger C."/>
            <person name="Nove J."/>
            <person name="Anton B."/>
            <person name="Chaudhary K."/>
            <person name="Foster J."/>
            <person name="Holman A."/>
            <person name="Kumar S."/>
            <person name="Lessard P.A."/>
            <person name="Luyten Y.A."/>
            <person name="Slatko B."/>
            <person name="Wood N."/>
            <person name="Wu B."/>
            <person name="Teplitski M."/>
            <person name="Mougous J.D."/>
            <person name="Ward N."/>
            <person name="Eisen J.A."/>
            <person name="Badger J.H."/>
            <person name="Distel D.L."/>
        </authorList>
    </citation>
    <scope>NUCLEOTIDE SEQUENCE [LARGE SCALE GENOMIC DNA]</scope>
    <source>
        <strain evidence="7">ATCC 39867 / T7901</strain>
    </source>
</reference>
<evidence type="ECO:0000256" key="3">
    <source>
        <dbReference type="ARBA" id="ARBA00022723"/>
    </source>
</evidence>
<evidence type="ECO:0000313" key="6">
    <source>
        <dbReference type="EMBL" id="ACR14655.1"/>
    </source>
</evidence>
<dbReference type="NCBIfam" id="TIGR01458">
    <property type="entry name" value="HAD-SF-IIA-hyp3"/>
    <property type="match status" value="1"/>
</dbReference>
<dbReference type="InterPro" id="IPR023214">
    <property type="entry name" value="HAD_sf"/>
</dbReference>
<keyword evidence="4" id="KW-0460">Magnesium</keyword>
<protein>
    <recommendedName>
        <fullName evidence="5">Haloacid dehalogenase-like hydrolase domain-containing protein 2</fullName>
    </recommendedName>
</protein>
<dbReference type="OrthoDB" id="148966at2"/>
<evidence type="ECO:0000313" key="7">
    <source>
        <dbReference type="Proteomes" id="UP000009080"/>
    </source>
</evidence>
<comment type="cofactor">
    <cofactor evidence="1">
        <name>Mg(2+)</name>
        <dbReference type="ChEBI" id="CHEBI:18420"/>
    </cofactor>
</comment>
<evidence type="ECO:0000256" key="2">
    <source>
        <dbReference type="ARBA" id="ARBA00007958"/>
    </source>
</evidence>
<dbReference type="GO" id="GO:0005737">
    <property type="term" value="C:cytoplasm"/>
    <property type="evidence" value="ECO:0007669"/>
    <property type="project" value="TreeGrafter"/>
</dbReference>
<comment type="similarity">
    <text evidence="2">Belongs to the HAD-like hydrolase superfamily.</text>
</comment>
<dbReference type="HOGENOM" id="CLU_043473_4_0_6"/>
<dbReference type="InterPro" id="IPR006355">
    <property type="entry name" value="LHPP/HDHD2"/>
</dbReference>
<proteinExistence type="inferred from homology"/>
<dbReference type="EMBL" id="CP001614">
    <property type="protein sequence ID" value="ACR14655.1"/>
    <property type="molecule type" value="Genomic_DNA"/>
</dbReference>
<dbReference type="Proteomes" id="UP000009080">
    <property type="component" value="Chromosome"/>
</dbReference>